<reference evidence="14" key="1">
    <citation type="submission" date="2020-10" db="EMBL/GenBank/DDBJ databases">
        <title>Taxonomic study of unclassified bacteria belonging to the class Ktedonobacteria.</title>
        <authorList>
            <person name="Yabe S."/>
            <person name="Wang C.M."/>
            <person name="Zheng Y."/>
            <person name="Sakai Y."/>
            <person name="Cavaletti L."/>
            <person name="Monciardini P."/>
            <person name="Donadio S."/>
        </authorList>
    </citation>
    <scope>NUCLEOTIDE SEQUENCE</scope>
    <source>
        <strain evidence="14">ID150040</strain>
    </source>
</reference>
<dbReference type="GO" id="GO:0003999">
    <property type="term" value="F:adenine phosphoribosyltransferase activity"/>
    <property type="evidence" value="ECO:0007669"/>
    <property type="project" value="UniProtKB-UniRule"/>
</dbReference>
<keyword evidence="15" id="KW-1185">Reference proteome</keyword>
<evidence type="ECO:0000256" key="9">
    <source>
        <dbReference type="ARBA" id="ARBA00022676"/>
    </source>
</evidence>
<dbReference type="EMBL" id="BNJK01000001">
    <property type="protein sequence ID" value="GHO90786.1"/>
    <property type="molecule type" value="Genomic_DNA"/>
</dbReference>
<evidence type="ECO:0000256" key="1">
    <source>
        <dbReference type="ARBA" id="ARBA00000868"/>
    </source>
</evidence>
<keyword evidence="8 12" id="KW-0963">Cytoplasm</keyword>
<evidence type="ECO:0000256" key="12">
    <source>
        <dbReference type="HAMAP-Rule" id="MF_00004"/>
    </source>
</evidence>
<comment type="catalytic activity">
    <reaction evidence="1 12">
        <text>AMP + diphosphate = 5-phospho-alpha-D-ribose 1-diphosphate + adenine</text>
        <dbReference type="Rhea" id="RHEA:16609"/>
        <dbReference type="ChEBI" id="CHEBI:16708"/>
        <dbReference type="ChEBI" id="CHEBI:33019"/>
        <dbReference type="ChEBI" id="CHEBI:58017"/>
        <dbReference type="ChEBI" id="CHEBI:456215"/>
        <dbReference type="EC" id="2.4.2.7"/>
    </reaction>
</comment>
<name>A0A8J3IJJ2_9CHLR</name>
<evidence type="ECO:0000256" key="6">
    <source>
        <dbReference type="ARBA" id="ARBA00011738"/>
    </source>
</evidence>
<comment type="similarity">
    <text evidence="5 12">Belongs to the purine/pyrimidine phosphoribosyltransferase family.</text>
</comment>
<evidence type="ECO:0000313" key="14">
    <source>
        <dbReference type="EMBL" id="GHO90786.1"/>
    </source>
</evidence>
<organism evidence="14 15">
    <name type="scientific">Reticulibacter mediterranei</name>
    <dbReference type="NCBI Taxonomy" id="2778369"/>
    <lineage>
        <taxon>Bacteria</taxon>
        <taxon>Bacillati</taxon>
        <taxon>Chloroflexota</taxon>
        <taxon>Ktedonobacteria</taxon>
        <taxon>Ktedonobacterales</taxon>
        <taxon>Reticulibacteraceae</taxon>
        <taxon>Reticulibacter</taxon>
    </lineage>
</organism>
<dbReference type="NCBIfam" id="NF002634">
    <property type="entry name" value="PRK02304.1-3"/>
    <property type="match status" value="1"/>
</dbReference>
<dbReference type="GO" id="GO:0006166">
    <property type="term" value="P:purine ribonucleoside salvage"/>
    <property type="evidence" value="ECO:0007669"/>
    <property type="project" value="UniProtKB-UniRule"/>
</dbReference>
<dbReference type="SUPFAM" id="SSF53271">
    <property type="entry name" value="PRTase-like"/>
    <property type="match status" value="1"/>
</dbReference>
<dbReference type="Proteomes" id="UP000597444">
    <property type="component" value="Unassembled WGS sequence"/>
</dbReference>
<dbReference type="GO" id="GO:0005737">
    <property type="term" value="C:cytoplasm"/>
    <property type="evidence" value="ECO:0007669"/>
    <property type="project" value="UniProtKB-SubCell"/>
</dbReference>
<dbReference type="RefSeq" id="WP_220201729.1">
    <property type="nucleotide sequence ID" value="NZ_BNJK01000001.1"/>
</dbReference>
<gene>
    <name evidence="14" type="primary">apt_1</name>
    <name evidence="12" type="synonym">apt</name>
    <name evidence="14" type="ORF">KSF_008340</name>
</gene>
<accession>A0A8J3IJJ2</accession>
<dbReference type="InterPro" id="IPR029057">
    <property type="entry name" value="PRTase-like"/>
</dbReference>
<dbReference type="PANTHER" id="PTHR11776:SF7">
    <property type="entry name" value="PHOSPHORIBOSYLTRANSFERASE DOMAIN-CONTAINING PROTEIN"/>
    <property type="match status" value="1"/>
</dbReference>
<sequence>MENEDNDRQVEELIRTRIRTLPNFPIPGILFRDITPLIGEFTTFQEIVSALARPYNGIAVDFVAGIEARGFIFGTPLALQLKTGFIPIRRTGKLPFPTIATSYTQSYAKSAIELHMDAIQTGQRVIVVDDVLSSGGTAAAAISLLERLGAEVVGAAFVIELTGMSGRAKLNSYAVHTLARF</sequence>
<dbReference type="HAMAP" id="MF_00004">
    <property type="entry name" value="Aden_phosphoribosyltr"/>
    <property type="match status" value="1"/>
</dbReference>
<dbReference type="AlphaFoldDB" id="A0A8J3IJJ2"/>
<dbReference type="PANTHER" id="PTHR11776">
    <property type="entry name" value="ADENINE PHOSPHORIBOSYLTRANSFERASE"/>
    <property type="match status" value="1"/>
</dbReference>
<evidence type="ECO:0000256" key="7">
    <source>
        <dbReference type="ARBA" id="ARBA00011893"/>
    </source>
</evidence>
<dbReference type="GO" id="GO:0006168">
    <property type="term" value="P:adenine salvage"/>
    <property type="evidence" value="ECO:0007669"/>
    <property type="project" value="InterPro"/>
</dbReference>
<protein>
    <recommendedName>
        <fullName evidence="7 12">Adenine phosphoribosyltransferase</fullName>
        <shortName evidence="12">APRT</shortName>
        <ecNumber evidence="7 12">2.4.2.7</ecNumber>
    </recommendedName>
</protein>
<evidence type="ECO:0000256" key="4">
    <source>
        <dbReference type="ARBA" id="ARBA00004659"/>
    </source>
</evidence>
<proteinExistence type="inferred from homology"/>
<dbReference type="CDD" id="cd06223">
    <property type="entry name" value="PRTases_typeI"/>
    <property type="match status" value="1"/>
</dbReference>
<feature type="domain" description="Phosphoribosyltransferase" evidence="13">
    <location>
        <begin position="58"/>
        <end position="175"/>
    </location>
</feature>
<dbReference type="InterPro" id="IPR000836">
    <property type="entry name" value="PRTase_dom"/>
</dbReference>
<comment type="function">
    <text evidence="2 12">Catalyzes a salvage reaction resulting in the formation of AMP, that is energically less costly than de novo synthesis.</text>
</comment>
<keyword evidence="11 12" id="KW-0660">Purine salvage</keyword>
<evidence type="ECO:0000256" key="2">
    <source>
        <dbReference type="ARBA" id="ARBA00003968"/>
    </source>
</evidence>
<comment type="subunit">
    <text evidence="6 12">Homodimer.</text>
</comment>
<comment type="pathway">
    <text evidence="4 12">Purine metabolism; AMP biosynthesis via salvage pathway; AMP from adenine: step 1/1.</text>
</comment>
<comment type="caution">
    <text evidence="14">The sequence shown here is derived from an EMBL/GenBank/DDBJ whole genome shotgun (WGS) entry which is preliminary data.</text>
</comment>
<evidence type="ECO:0000256" key="8">
    <source>
        <dbReference type="ARBA" id="ARBA00022490"/>
    </source>
</evidence>
<dbReference type="GO" id="GO:0044209">
    <property type="term" value="P:AMP salvage"/>
    <property type="evidence" value="ECO:0007669"/>
    <property type="project" value="UniProtKB-UniRule"/>
</dbReference>
<evidence type="ECO:0000256" key="3">
    <source>
        <dbReference type="ARBA" id="ARBA00004496"/>
    </source>
</evidence>
<dbReference type="NCBIfam" id="NF002636">
    <property type="entry name" value="PRK02304.1-5"/>
    <property type="match status" value="1"/>
</dbReference>
<dbReference type="Pfam" id="PF00156">
    <property type="entry name" value="Pribosyltran"/>
    <property type="match status" value="1"/>
</dbReference>
<evidence type="ECO:0000256" key="11">
    <source>
        <dbReference type="ARBA" id="ARBA00022726"/>
    </source>
</evidence>
<keyword evidence="10 12" id="KW-0808">Transferase</keyword>
<evidence type="ECO:0000256" key="5">
    <source>
        <dbReference type="ARBA" id="ARBA00008391"/>
    </source>
</evidence>
<dbReference type="FunFam" id="3.40.50.2020:FF:000004">
    <property type="entry name" value="Adenine phosphoribosyltransferase"/>
    <property type="match status" value="1"/>
</dbReference>
<dbReference type="InterPro" id="IPR050120">
    <property type="entry name" value="Adenine_PRTase"/>
</dbReference>
<evidence type="ECO:0000256" key="10">
    <source>
        <dbReference type="ARBA" id="ARBA00022679"/>
    </source>
</evidence>
<keyword evidence="9 12" id="KW-0328">Glycosyltransferase</keyword>
<dbReference type="Gene3D" id="3.40.50.2020">
    <property type="match status" value="1"/>
</dbReference>
<evidence type="ECO:0000259" key="13">
    <source>
        <dbReference type="Pfam" id="PF00156"/>
    </source>
</evidence>
<dbReference type="UniPathway" id="UPA00588">
    <property type="reaction ID" value="UER00646"/>
</dbReference>
<dbReference type="NCBIfam" id="TIGR01090">
    <property type="entry name" value="apt"/>
    <property type="match status" value="1"/>
</dbReference>
<comment type="subcellular location">
    <subcellularLocation>
        <location evidence="3 12">Cytoplasm</location>
    </subcellularLocation>
</comment>
<evidence type="ECO:0000313" key="15">
    <source>
        <dbReference type="Proteomes" id="UP000597444"/>
    </source>
</evidence>
<dbReference type="EC" id="2.4.2.7" evidence="7 12"/>
<dbReference type="InterPro" id="IPR005764">
    <property type="entry name" value="Ade_phspho_trans"/>
</dbReference>